<dbReference type="AlphaFoldDB" id="A0A821RTT8"/>
<dbReference type="Proteomes" id="UP000663873">
    <property type="component" value="Unassembled WGS sequence"/>
</dbReference>
<keyword evidence="2" id="KW-1185">Reference proteome</keyword>
<name>A0A821RTT8_9BILA</name>
<dbReference type="EMBL" id="CAJOBP010059810">
    <property type="protein sequence ID" value="CAF4847245.1"/>
    <property type="molecule type" value="Genomic_DNA"/>
</dbReference>
<proteinExistence type="predicted"/>
<accession>A0A821RTT8</accession>
<feature type="non-terminal residue" evidence="1">
    <location>
        <position position="1"/>
    </location>
</feature>
<feature type="non-terminal residue" evidence="1">
    <location>
        <position position="104"/>
    </location>
</feature>
<protein>
    <submittedName>
        <fullName evidence="1">Uncharacterized protein</fullName>
    </submittedName>
</protein>
<gene>
    <name evidence="1" type="ORF">UJA718_LOCUS43320</name>
</gene>
<sequence>KKTYQITFYVEFGIASDHILQDLVKFGIGTSNHTKVFVLPTTFILGGQLNIKNESISTLALTENFNTSELLTNTVNNKINDRTSSDLTLSGKIRKRINESNFKK</sequence>
<evidence type="ECO:0000313" key="2">
    <source>
        <dbReference type="Proteomes" id="UP000663873"/>
    </source>
</evidence>
<reference evidence="1" key="1">
    <citation type="submission" date="2021-02" db="EMBL/GenBank/DDBJ databases">
        <authorList>
            <person name="Nowell W R."/>
        </authorList>
    </citation>
    <scope>NUCLEOTIDE SEQUENCE</scope>
</reference>
<organism evidence="1 2">
    <name type="scientific">Rotaria socialis</name>
    <dbReference type="NCBI Taxonomy" id="392032"/>
    <lineage>
        <taxon>Eukaryota</taxon>
        <taxon>Metazoa</taxon>
        <taxon>Spiralia</taxon>
        <taxon>Gnathifera</taxon>
        <taxon>Rotifera</taxon>
        <taxon>Eurotatoria</taxon>
        <taxon>Bdelloidea</taxon>
        <taxon>Philodinida</taxon>
        <taxon>Philodinidae</taxon>
        <taxon>Rotaria</taxon>
    </lineage>
</organism>
<comment type="caution">
    <text evidence="1">The sequence shown here is derived from an EMBL/GenBank/DDBJ whole genome shotgun (WGS) entry which is preliminary data.</text>
</comment>
<evidence type="ECO:0000313" key="1">
    <source>
        <dbReference type="EMBL" id="CAF4847245.1"/>
    </source>
</evidence>